<dbReference type="RefSeq" id="WP_330108736.1">
    <property type="nucleotide sequence ID" value="NZ_JAZDQT010000002.1"/>
</dbReference>
<name>A0ABU7IAX8_9SPHI</name>
<proteinExistence type="predicted"/>
<gene>
    <name evidence="1" type="ORF">VRU48_15030</name>
</gene>
<protein>
    <submittedName>
        <fullName evidence="1">Uncharacterized protein</fullName>
    </submittedName>
</protein>
<evidence type="ECO:0000313" key="1">
    <source>
        <dbReference type="EMBL" id="MEE1946436.1"/>
    </source>
</evidence>
<dbReference type="EMBL" id="JAZDQT010000002">
    <property type="protein sequence ID" value="MEE1946436.1"/>
    <property type="molecule type" value="Genomic_DNA"/>
</dbReference>
<evidence type="ECO:0000313" key="2">
    <source>
        <dbReference type="Proteomes" id="UP001336835"/>
    </source>
</evidence>
<comment type="caution">
    <text evidence="1">The sequence shown here is derived from an EMBL/GenBank/DDBJ whole genome shotgun (WGS) entry which is preliminary data.</text>
</comment>
<reference evidence="1 2" key="1">
    <citation type="submission" date="2024-01" db="EMBL/GenBank/DDBJ databases">
        <title>Pedobacter sp. nov., isolated from fresh soil.</title>
        <authorList>
            <person name="Le N.T.T."/>
        </authorList>
    </citation>
    <scope>NUCLEOTIDE SEQUENCE [LARGE SCALE GENOMIC DNA]</scope>
    <source>
        <strain evidence="1 2">KR3-3</strain>
    </source>
</reference>
<organism evidence="1 2">
    <name type="scientific">Pedobacter albus</name>
    <dbReference type="NCBI Taxonomy" id="3113905"/>
    <lineage>
        <taxon>Bacteria</taxon>
        <taxon>Pseudomonadati</taxon>
        <taxon>Bacteroidota</taxon>
        <taxon>Sphingobacteriia</taxon>
        <taxon>Sphingobacteriales</taxon>
        <taxon>Sphingobacteriaceae</taxon>
        <taxon>Pedobacter</taxon>
    </lineage>
</organism>
<sequence>MNRYEFSQSGIDEKLATLYASSEEEIAIEAEQANADFAKWVDDNFILTADELAFLYRIDPKFLGDAGVQTAQAITDRVPIKLTRFPRPGEGGEKYIITRPSKWSLEFEIGWIMMP</sequence>
<dbReference type="Proteomes" id="UP001336835">
    <property type="component" value="Unassembled WGS sequence"/>
</dbReference>
<accession>A0ABU7IAX8</accession>
<keyword evidence="2" id="KW-1185">Reference proteome</keyword>